<dbReference type="RefSeq" id="WP_261971832.1">
    <property type="nucleotide sequence ID" value="NZ_JAHHZF010000040.1"/>
</dbReference>
<evidence type="ECO:0000313" key="1">
    <source>
        <dbReference type="EMBL" id="MBT9293346.1"/>
    </source>
</evidence>
<proteinExistence type="predicted"/>
<name>A0A947GFV9_9HYPH</name>
<organism evidence="1 2">
    <name type="scientific">Prosthecodimorpha staleyi</name>
    <dbReference type="NCBI Taxonomy" id="2840188"/>
    <lineage>
        <taxon>Bacteria</taxon>
        <taxon>Pseudomonadati</taxon>
        <taxon>Pseudomonadota</taxon>
        <taxon>Alphaproteobacteria</taxon>
        <taxon>Hyphomicrobiales</taxon>
        <taxon>Ancalomicrobiaceae</taxon>
        <taxon>Prosthecodimorpha</taxon>
    </lineage>
</organism>
<keyword evidence="2" id="KW-1185">Reference proteome</keyword>
<dbReference type="EMBL" id="JAHHZF010000040">
    <property type="protein sequence ID" value="MBT9293346.1"/>
    <property type="molecule type" value="Genomic_DNA"/>
</dbReference>
<gene>
    <name evidence="1" type="ORF">KL771_28155</name>
</gene>
<protein>
    <submittedName>
        <fullName evidence="1">Uncharacterized protein</fullName>
    </submittedName>
</protein>
<evidence type="ECO:0000313" key="2">
    <source>
        <dbReference type="Proteomes" id="UP000766595"/>
    </source>
</evidence>
<accession>A0A947GFV9</accession>
<dbReference type="AlphaFoldDB" id="A0A947GFV9"/>
<dbReference type="Proteomes" id="UP000766595">
    <property type="component" value="Unassembled WGS sequence"/>
</dbReference>
<reference evidence="1 2" key="1">
    <citation type="submission" date="2021-06" db="EMBL/GenBank/DDBJ databases">
        <authorList>
            <person name="Grouzdev D.S."/>
            <person name="Koziaeva V."/>
        </authorList>
    </citation>
    <scope>NUCLEOTIDE SEQUENCE [LARGE SCALE GENOMIC DNA]</scope>
    <source>
        <strain evidence="1 2">22</strain>
    </source>
</reference>
<sequence length="219" mass="23816">MTTVPAGIDPGWQTNPGRLRQRARVLAEHLDDALEAADPDLARVAVRDVMAGPAWREHHAAAVRLAASRQQFVQQAEAQGLPKAQIDSHRNTVLRWPEVPMPVGVMPAEIAATRPAAKTVVVAADWSVGHSVGKHPTAAGDWAGIQEMLDRGEVQQEASTGHLSIFLRRAGVEWALFLRALPDHWLVTTLFQPKPSYRANKLARPGQIKVREEDAGGGP</sequence>
<comment type="caution">
    <text evidence="1">The sequence shown here is derived from an EMBL/GenBank/DDBJ whole genome shotgun (WGS) entry which is preliminary data.</text>
</comment>